<dbReference type="SMART" id="SM00387">
    <property type="entry name" value="HATPase_c"/>
    <property type="match status" value="1"/>
</dbReference>
<dbReference type="SUPFAM" id="SSF47384">
    <property type="entry name" value="Homodimeric domain of signal transducing histidine kinase"/>
    <property type="match status" value="1"/>
</dbReference>
<dbReference type="PANTHER" id="PTHR43711:SF1">
    <property type="entry name" value="HISTIDINE KINASE 1"/>
    <property type="match status" value="1"/>
</dbReference>
<comment type="catalytic activity">
    <reaction evidence="1">
        <text>ATP + protein L-histidine = ADP + protein N-phospho-L-histidine.</text>
        <dbReference type="EC" id="2.7.13.3"/>
    </reaction>
</comment>
<dbReference type="EMBL" id="QFXD01000281">
    <property type="protein sequence ID" value="RDH86931.1"/>
    <property type="molecule type" value="Genomic_DNA"/>
</dbReference>
<dbReference type="InterPro" id="IPR004358">
    <property type="entry name" value="Sig_transdc_His_kin-like_C"/>
</dbReference>
<dbReference type="PANTHER" id="PTHR43711">
    <property type="entry name" value="TWO-COMPONENT HISTIDINE KINASE"/>
    <property type="match status" value="1"/>
</dbReference>
<keyword evidence="5" id="KW-0418">Kinase</keyword>
<dbReference type="CDD" id="cd00082">
    <property type="entry name" value="HisKA"/>
    <property type="match status" value="1"/>
</dbReference>
<dbReference type="GO" id="GO:0000155">
    <property type="term" value="F:phosphorelay sensor kinase activity"/>
    <property type="evidence" value="ECO:0007669"/>
    <property type="project" value="InterPro"/>
</dbReference>
<dbReference type="InterPro" id="IPR000700">
    <property type="entry name" value="PAS-assoc_C"/>
</dbReference>
<dbReference type="InterPro" id="IPR036097">
    <property type="entry name" value="HisK_dim/P_sf"/>
</dbReference>
<dbReference type="InterPro" id="IPR050736">
    <property type="entry name" value="Sensor_HK_Regulatory"/>
</dbReference>
<dbReference type="PROSITE" id="PS50113">
    <property type="entry name" value="PAC"/>
    <property type="match status" value="1"/>
</dbReference>
<dbReference type="InterPro" id="IPR005467">
    <property type="entry name" value="His_kinase_dom"/>
</dbReference>
<evidence type="ECO:0000256" key="2">
    <source>
        <dbReference type="ARBA" id="ARBA00012438"/>
    </source>
</evidence>
<evidence type="ECO:0000256" key="4">
    <source>
        <dbReference type="ARBA" id="ARBA00022679"/>
    </source>
</evidence>
<dbReference type="NCBIfam" id="TIGR00229">
    <property type="entry name" value="sensory_box"/>
    <property type="match status" value="1"/>
</dbReference>
<reference evidence="10 11" key="1">
    <citation type="journal article" date="2018" name="ISME J.">
        <title>Endosymbiont genomes yield clues of tubeworm success.</title>
        <authorList>
            <person name="Li Y."/>
            <person name="Liles M.R."/>
            <person name="Halanych K.M."/>
        </authorList>
    </citation>
    <scope>NUCLEOTIDE SEQUENCE [LARGE SCALE GENOMIC DNA]</scope>
    <source>
        <strain evidence="10">A1422</strain>
    </source>
</reference>
<comment type="caution">
    <text evidence="10">The sequence shown here is derived from an EMBL/GenBank/DDBJ whole genome shotgun (WGS) entry which is preliminary data.</text>
</comment>
<organism evidence="10 11">
    <name type="scientific">endosymbiont of Lamellibrachia luymesi</name>
    <dbReference type="NCBI Taxonomy" id="2200907"/>
    <lineage>
        <taxon>Bacteria</taxon>
        <taxon>Pseudomonadati</taxon>
        <taxon>Pseudomonadota</taxon>
        <taxon>Gammaproteobacteria</taxon>
        <taxon>sulfur-oxidizing symbionts</taxon>
    </lineage>
</organism>
<keyword evidence="6" id="KW-0902">Two-component regulatory system</keyword>
<dbReference type="SMART" id="SM00388">
    <property type="entry name" value="HisKA"/>
    <property type="match status" value="1"/>
</dbReference>
<accession>A0A370DS10</accession>
<dbReference type="Pfam" id="PF02518">
    <property type="entry name" value="HATPase_c"/>
    <property type="match status" value="1"/>
</dbReference>
<dbReference type="CDD" id="cd00130">
    <property type="entry name" value="PAS"/>
    <property type="match status" value="1"/>
</dbReference>
<gene>
    <name evidence="10" type="ORF">DIZ79_15765</name>
</gene>
<dbReference type="InterPro" id="IPR003594">
    <property type="entry name" value="HATPase_dom"/>
</dbReference>
<dbReference type="EC" id="2.7.13.3" evidence="2"/>
<dbReference type="Pfam" id="PF08447">
    <property type="entry name" value="PAS_3"/>
    <property type="match status" value="1"/>
</dbReference>
<dbReference type="Gene3D" id="3.30.565.10">
    <property type="entry name" value="Histidine kinase-like ATPase, C-terminal domain"/>
    <property type="match status" value="1"/>
</dbReference>
<dbReference type="PROSITE" id="PS50109">
    <property type="entry name" value="HIS_KIN"/>
    <property type="match status" value="1"/>
</dbReference>
<feature type="coiled-coil region" evidence="7">
    <location>
        <begin position="152"/>
        <end position="179"/>
    </location>
</feature>
<dbReference type="SUPFAM" id="SSF55874">
    <property type="entry name" value="ATPase domain of HSP90 chaperone/DNA topoisomerase II/histidine kinase"/>
    <property type="match status" value="1"/>
</dbReference>
<feature type="domain" description="PAC" evidence="9">
    <location>
        <begin position="109"/>
        <end position="161"/>
    </location>
</feature>
<evidence type="ECO:0000313" key="10">
    <source>
        <dbReference type="EMBL" id="RDH86931.1"/>
    </source>
</evidence>
<dbReference type="FunFam" id="3.30.565.10:FF:000006">
    <property type="entry name" value="Sensor histidine kinase WalK"/>
    <property type="match status" value="1"/>
</dbReference>
<protein>
    <recommendedName>
        <fullName evidence="2">histidine kinase</fullName>
        <ecNumber evidence="2">2.7.13.3</ecNumber>
    </recommendedName>
</protein>
<evidence type="ECO:0000256" key="3">
    <source>
        <dbReference type="ARBA" id="ARBA00022553"/>
    </source>
</evidence>
<dbReference type="Pfam" id="PF00512">
    <property type="entry name" value="HisKA"/>
    <property type="match status" value="1"/>
</dbReference>
<feature type="domain" description="Histidine kinase" evidence="8">
    <location>
        <begin position="179"/>
        <end position="405"/>
    </location>
</feature>
<evidence type="ECO:0000256" key="5">
    <source>
        <dbReference type="ARBA" id="ARBA00022777"/>
    </source>
</evidence>
<keyword evidence="4" id="KW-0808">Transferase</keyword>
<dbReference type="Proteomes" id="UP000255508">
    <property type="component" value="Unassembled WGS sequence"/>
</dbReference>
<dbReference type="InterPro" id="IPR035965">
    <property type="entry name" value="PAS-like_dom_sf"/>
</dbReference>
<keyword evidence="7" id="KW-0175">Coiled coil</keyword>
<name>A0A370DS10_9GAMM</name>
<evidence type="ECO:0000256" key="7">
    <source>
        <dbReference type="SAM" id="Coils"/>
    </source>
</evidence>
<dbReference type="InterPro" id="IPR013655">
    <property type="entry name" value="PAS_fold_3"/>
</dbReference>
<dbReference type="InterPro" id="IPR001610">
    <property type="entry name" value="PAC"/>
</dbReference>
<dbReference type="InterPro" id="IPR036890">
    <property type="entry name" value="HATPase_C_sf"/>
</dbReference>
<dbReference type="InterPro" id="IPR003661">
    <property type="entry name" value="HisK_dim/P_dom"/>
</dbReference>
<dbReference type="SMART" id="SM00086">
    <property type="entry name" value="PAC"/>
    <property type="match status" value="1"/>
</dbReference>
<dbReference type="Gene3D" id="1.10.287.130">
    <property type="match status" value="1"/>
</dbReference>
<proteinExistence type="predicted"/>
<dbReference type="SUPFAM" id="SSF55785">
    <property type="entry name" value="PYP-like sensor domain (PAS domain)"/>
    <property type="match status" value="1"/>
</dbReference>
<evidence type="ECO:0000259" key="8">
    <source>
        <dbReference type="PROSITE" id="PS50109"/>
    </source>
</evidence>
<sequence>MTSDLNKFIAQEKEYAAEYAARATTEKKMEEIKESEKKYRTLTNNIPGLVYRTISDWTAELVSGIEGISGYEQQEFDSGKLNWFMLIHPDDKERVLAESEQFPTGPMAACQEYRIIKKNGDICWVADYKTSIFNQQGKWLGIDGVVLDITNRKTMEQVLTEAKNMAEQANQAKSEFLANMSHELRTPMHAILSFSSFGLENGETAERQKLIEYFTHIQASGTRLLILLNDLLDLSKLEAGRMALEYQPNDLKCVAESAIHELRRHIADQGVLCELLPPEIDTIGEFDALRIGQVITNLLSNAIKFTATGGHIQISISQERLEIDGQEMPGLQLSVLDQGVGIPEAELNTIFDKFIQSSKTRTGAGGTGLGLAISKEIIEAHAGRIWAENNLEQGAQFHFLIPVNSPHPASSGI</sequence>
<keyword evidence="3" id="KW-0597">Phosphoprotein</keyword>
<evidence type="ECO:0000256" key="1">
    <source>
        <dbReference type="ARBA" id="ARBA00000085"/>
    </source>
</evidence>
<evidence type="ECO:0000256" key="6">
    <source>
        <dbReference type="ARBA" id="ARBA00023012"/>
    </source>
</evidence>
<evidence type="ECO:0000259" key="9">
    <source>
        <dbReference type="PROSITE" id="PS50113"/>
    </source>
</evidence>
<dbReference type="GO" id="GO:0005886">
    <property type="term" value="C:plasma membrane"/>
    <property type="evidence" value="ECO:0007669"/>
    <property type="project" value="UniProtKB-ARBA"/>
</dbReference>
<evidence type="ECO:0000313" key="11">
    <source>
        <dbReference type="Proteomes" id="UP000255508"/>
    </source>
</evidence>
<dbReference type="PRINTS" id="PR00344">
    <property type="entry name" value="BCTRLSENSOR"/>
</dbReference>
<dbReference type="InterPro" id="IPR000014">
    <property type="entry name" value="PAS"/>
</dbReference>
<dbReference type="Gene3D" id="3.30.450.20">
    <property type="entry name" value="PAS domain"/>
    <property type="match status" value="1"/>
</dbReference>
<dbReference type="AlphaFoldDB" id="A0A370DS10"/>